<keyword evidence="4" id="KW-0804">Transcription</keyword>
<gene>
    <name evidence="9" type="ORF">P170DRAFT_473353</name>
</gene>
<feature type="domain" description="Zn(2)-C6 fungal-type" evidence="8">
    <location>
        <begin position="9"/>
        <end position="39"/>
    </location>
</feature>
<dbReference type="GO" id="GO:0009893">
    <property type="term" value="P:positive regulation of metabolic process"/>
    <property type="evidence" value="ECO:0007669"/>
    <property type="project" value="UniProtKB-ARBA"/>
</dbReference>
<evidence type="ECO:0000256" key="7">
    <source>
        <dbReference type="SAM" id="MobiDB-lite"/>
    </source>
</evidence>
<keyword evidence="1" id="KW-0479">Metal-binding</keyword>
<dbReference type="STRING" id="1392250.A0A2I2GKT5"/>
<dbReference type="GO" id="GO:0000981">
    <property type="term" value="F:DNA-binding transcription factor activity, RNA polymerase II-specific"/>
    <property type="evidence" value="ECO:0007669"/>
    <property type="project" value="InterPro"/>
</dbReference>
<sequence>MTERRSAQVCDRCRIKRIKCDGRQPRCGKCERAGSECSVSVRLRRRTTPRGYVEPTDEVIQQLQQELEAARNQLQRAFARERELSATVASRNQEIEHLRELNGTSRDTSGLSGQANDPTSVPATGPVVGHLGRLVLGDDNAEFFAGSTTGVHFVLSAQQQYQVAFSSREHFPECMFRLHVLQPTHLRGTSSGNIIPDRTSDAATDFGSNSCEAECSHIRKLGANVIRGAFEKYIQNWGSLYPVLLAKQFFENLEEIMTGSSLLLDQYRAVPFIFQVYALMALDSAKSSRDSSLGSASLCPNPVDDNAVLSSLYGRMPCRGDLNSLQGLILYLLYLQTTSQHSLAIRVCGTAVRLAQSLGLHRHSRRFKHSPGEAELRKRLWWAVFALDIHACILYGLPRTIQLADTDTDLPINTDYDDLCCDQLSYPLPGETTNVEPFLHHVLLTQILSRCLEQMYTTTNRRGGVAKIHRLQREIEVWKQNVQSDLPGVALVKQRIQTKLDNINNNNSAILPAQHPDFSSLWLFMLGELAVMLIHRPALTFGPREPQFVDSLQSCVEAATHLISAFDIAREEYLITRLWPLGYHLIFQSGLTLLYDRWFQDLTRPPRAVTNVPNLAPLICLGIGLLSKHATILDERVELGATDASSVADAIRTLQQIASYLHRLFMQTVDKESLSLDHNQPIHNPTEALNPGFDSTIPGLGAVQSMEPSMDVPEYATSMWPPLSIDEINQMELFEFTDSLLIPWDS</sequence>
<dbReference type="OrthoDB" id="10001928at2759"/>
<dbReference type="SMART" id="SM00906">
    <property type="entry name" value="Fungal_trans"/>
    <property type="match status" value="1"/>
</dbReference>
<feature type="coiled-coil region" evidence="6">
    <location>
        <begin position="53"/>
        <end position="87"/>
    </location>
</feature>
<comment type="caution">
    <text evidence="9">The sequence shown here is derived from an EMBL/GenBank/DDBJ whole genome shotgun (WGS) entry which is preliminary data.</text>
</comment>
<dbReference type="InterPro" id="IPR036864">
    <property type="entry name" value="Zn2-C6_fun-type_DNA-bd_sf"/>
</dbReference>
<reference evidence="9 10" key="1">
    <citation type="submission" date="2016-12" db="EMBL/GenBank/DDBJ databases">
        <title>The genomes of Aspergillus section Nigri reveals drivers in fungal speciation.</title>
        <authorList>
            <consortium name="DOE Joint Genome Institute"/>
            <person name="Vesth T.C."/>
            <person name="Nybo J."/>
            <person name="Theobald S."/>
            <person name="Brandl J."/>
            <person name="Frisvad J.C."/>
            <person name="Nielsen K.F."/>
            <person name="Lyhne E.K."/>
            <person name="Kogle M.E."/>
            <person name="Kuo A."/>
            <person name="Riley R."/>
            <person name="Clum A."/>
            <person name="Nolan M."/>
            <person name="Lipzen A."/>
            <person name="Salamov A."/>
            <person name="Henrissat B."/>
            <person name="Wiebenga A."/>
            <person name="De Vries R.P."/>
            <person name="Grigoriev I.V."/>
            <person name="Mortensen U.H."/>
            <person name="Andersen M.R."/>
            <person name="Baker S.E."/>
        </authorList>
    </citation>
    <scope>NUCLEOTIDE SEQUENCE [LARGE SCALE GENOMIC DNA]</scope>
    <source>
        <strain evidence="9 10">IBT 23096</strain>
    </source>
</reference>
<dbReference type="EMBL" id="MSFO01000002">
    <property type="protein sequence ID" value="PLB53492.1"/>
    <property type="molecule type" value="Genomic_DNA"/>
</dbReference>
<dbReference type="Proteomes" id="UP000234275">
    <property type="component" value="Unassembled WGS sequence"/>
</dbReference>
<keyword evidence="6" id="KW-0175">Coiled coil</keyword>
<protein>
    <recommendedName>
        <fullName evidence="8">Zn(2)-C6 fungal-type domain-containing protein</fullName>
    </recommendedName>
</protein>
<dbReference type="Gene3D" id="4.10.240.10">
    <property type="entry name" value="Zn(2)-C6 fungal-type DNA-binding domain"/>
    <property type="match status" value="1"/>
</dbReference>
<keyword evidence="5" id="KW-0539">Nucleus</keyword>
<keyword evidence="2" id="KW-0805">Transcription regulation</keyword>
<dbReference type="InterPro" id="IPR001138">
    <property type="entry name" value="Zn2Cys6_DnaBD"/>
</dbReference>
<feature type="compositionally biased region" description="Polar residues" evidence="7">
    <location>
        <begin position="102"/>
        <end position="122"/>
    </location>
</feature>
<dbReference type="PANTHER" id="PTHR46910:SF12">
    <property type="entry name" value="REGULATORY PROTEIN CAT8"/>
    <property type="match status" value="1"/>
</dbReference>
<dbReference type="PANTHER" id="PTHR46910">
    <property type="entry name" value="TRANSCRIPTION FACTOR PDR1"/>
    <property type="match status" value="1"/>
</dbReference>
<dbReference type="InterPro" id="IPR007219">
    <property type="entry name" value="XnlR_reg_dom"/>
</dbReference>
<dbReference type="VEuPathDB" id="FungiDB:P170DRAFT_473353"/>
<dbReference type="InterPro" id="IPR050987">
    <property type="entry name" value="AtrR-like"/>
</dbReference>
<dbReference type="CDD" id="cd00067">
    <property type="entry name" value="GAL4"/>
    <property type="match status" value="1"/>
</dbReference>
<dbReference type="PROSITE" id="PS00463">
    <property type="entry name" value="ZN2_CY6_FUNGAL_1"/>
    <property type="match status" value="1"/>
</dbReference>
<dbReference type="GO" id="GO:0008270">
    <property type="term" value="F:zinc ion binding"/>
    <property type="evidence" value="ECO:0007669"/>
    <property type="project" value="InterPro"/>
</dbReference>
<dbReference type="SUPFAM" id="SSF57701">
    <property type="entry name" value="Zn2/Cys6 DNA-binding domain"/>
    <property type="match status" value="1"/>
</dbReference>
<dbReference type="Pfam" id="PF04082">
    <property type="entry name" value="Fungal_trans"/>
    <property type="match status" value="1"/>
</dbReference>
<evidence type="ECO:0000256" key="4">
    <source>
        <dbReference type="ARBA" id="ARBA00023163"/>
    </source>
</evidence>
<dbReference type="CDD" id="cd12148">
    <property type="entry name" value="fungal_TF_MHR"/>
    <property type="match status" value="1"/>
</dbReference>
<accession>A0A2I2GKT5</accession>
<name>A0A2I2GKT5_9EURO</name>
<dbReference type="GO" id="GO:0003677">
    <property type="term" value="F:DNA binding"/>
    <property type="evidence" value="ECO:0007669"/>
    <property type="project" value="UniProtKB-KW"/>
</dbReference>
<dbReference type="RefSeq" id="XP_024708794.1">
    <property type="nucleotide sequence ID" value="XM_024853030.1"/>
</dbReference>
<dbReference type="AlphaFoldDB" id="A0A2I2GKT5"/>
<evidence type="ECO:0000256" key="3">
    <source>
        <dbReference type="ARBA" id="ARBA00023125"/>
    </source>
</evidence>
<evidence type="ECO:0000259" key="8">
    <source>
        <dbReference type="PROSITE" id="PS50048"/>
    </source>
</evidence>
<keyword evidence="10" id="KW-1185">Reference proteome</keyword>
<organism evidence="9 10">
    <name type="scientific">Aspergillus steynii IBT 23096</name>
    <dbReference type="NCBI Taxonomy" id="1392250"/>
    <lineage>
        <taxon>Eukaryota</taxon>
        <taxon>Fungi</taxon>
        <taxon>Dikarya</taxon>
        <taxon>Ascomycota</taxon>
        <taxon>Pezizomycotina</taxon>
        <taxon>Eurotiomycetes</taxon>
        <taxon>Eurotiomycetidae</taxon>
        <taxon>Eurotiales</taxon>
        <taxon>Aspergillaceae</taxon>
        <taxon>Aspergillus</taxon>
        <taxon>Aspergillus subgen. Circumdati</taxon>
    </lineage>
</organism>
<evidence type="ECO:0000256" key="6">
    <source>
        <dbReference type="SAM" id="Coils"/>
    </source>
</evidence>
<keyword evidence="3" id="KW-0238">DNA-binding</keyword>
<dbReference type="Pfam" id="PF00172">
    <property type="entry name" value="Zn_clus"/>
    <property type="match status" value="1"/>
</dbReference>
<evidence type="ECO:0000256" key="2">
    <source>
        <dbReference type="ARBA" id="ARBA00023015"/>
    </source>
</evidence>
<feature type="region of interest" description="Disordered" evidence="7">
    <location>
        <begin position="95"/>
        <end position="122"/>
    </location>
</feature>
<evidence type="ECO:0000256" key="5">
    <source>
        <dbReference type="ARBA" id="ARBA00023242"/>
    </source>
</evidence>
<dbReference type="SMART" id="SM00066">
    <property type="entry name" value="GAL4"/>
    <property type="match status" value="1"/>
</dbReference>
<evidence type="ECO:0000256" key="1">
    <source>
        <dbReference type="ARBA" id="ARBA00022723"/>
    </source>
</evidence>
<dbReference type="GO" id="GO:0006351">
    <property type="term" value="P:DNA-templated transcription"/>
    <property type="evidence" value="ECO:0007669"/>
    <property type="project" value="InterPro"/>
</dbReference>
<evidence type="ECO:0000313" key="10">
    <source>
        <dbReference type="Proteomes" id="UP000234275"/>
    </source>
</evidence>
<evidence type="ECO:0000313" key="9">
    <source>
        <dbReference type="EMBL" id="PLB53492.1"/>
    </source>
</evidence>
<proteinExistence type="predicted"/>
<dbReference type="PROSITE" id="PS50048">
    <property type="entry name" value="ZN2_CY6_FUNGAL_2"/>
    <property type="match status" value="1"/>
</dbReference>
<dbReference type="GeneID" id="36560728"/>